<dbReference type="EMBL" id="SOCH01000005">
    <property type="protein sequence ID" value="TDU96679.1"/>
    <property type="molecule type" value="Genomic_DNA"/>
</dbReference>
<accession>A0A4R7TW14</accession>
<gene>
    <name evidence="2" type="ORF">JN03_0552</name>
</gene>
<keyword evidence="1" id="KW-0472">Membrane</keyword>
<protein>
    <submittedName>
        <fullName evidence="2">Uncharacterized protein</fullName>
    </submittedName>
</protein>
<dbReference type="AlphaFoldDB" id="A0A4R7TW14"/>
<name>A0A4R7TW14_9BACT</name>
<evidence type="ECO:0000256" key="1">
    <source>
        <dbReference type="SAM" id="Phobius"/>
    </source>
</evidence>
<feature type="transmembrane region" description="Helical" evidence="1">
    <location>
        <begin position="39"/>
        <end position="59"/>
    </location>
</feature>
<organism evidence="2 3">
    <name type="scientific">Metamycoplasma hyosynoviae</name>
    <dbReference type="NCBI Taxonomy" id="29559"/>
    <lineage>
        <taxon>Bacteria</taxon>
        <taxon>Bacillati</taxon>
        <taxon>Mycoplasmatota</taxon>
        <taxon>Mycoplasmoidales</taxon>
        <taxon>Metamycoplasmataceae</taxon>
        <taxon>Metamycoplasma</taxon>
    </lineage>
</organism>
<reference evidence="2 3" key="1">
    <citation type="submission" date="2019-03" db="EMBL/GenBank/DDBJ databases">
        <title>Genomic Encyclopedia of Archaeal and Bacterial Type Strains, Phase II (KMG-II): from individual species to whole genera.</title>
        <authorList>
            <person name="Goeker M."/>
        </authorList>
    </citation>
    <scope>NUCLEOTIDE SEQUENCE [LARGE SCALE GENOMIC DNA]</scope>
    <source>
        <strain evidence="2 3">ATCC 25591</strain>
    </source>
</reference>
<keyword evidence="1" id="KW-1133">Transmembrane helix</keyword>
<dbReference type="Proteomes" id="UP000294882">
    <property type="component" value="Unassembled WGS sequence"/>
</dbReference>
<evidence type="ECO:0000313" key="3">
    <source>
        <dbReference type="Proteomes" id="UP000294882"/>
    </source>
</evidence>
<sequence>MNNNEKNRYDELMETTPEDQLKYKNIGKKNERKKLVKKILFFSLSAVGIATVFGLAFGIKKPLNDLHVWKNTANLISEDDIDKYISYKKNLNEKQTTLDFIKELITSDNLENSPSLKAIDFKLITNDYELKIVNVIENILSNSVVFDCLLISKLNKKINLVLPNIIISGFKKQERVPLNVKELEEHKKIYDLLDKQPISFKDTKEKLKEKIIQVNSIKNIFERTKKFRDIFYNGFPSGNVPAFVVYDVSFDETKNLFIYEFEPMIFTGTRDKHNGKKFNHFKYVSKNEKITFQKELKTEIVS</sequence>
<keyword evidence="1" id="KW-0812">Transmembrane</keyword>
<evidence type="ECO:0000313" key="2">
    <source>
        <dbReference type="EMBL" id="TDU96679.1"/>
    </source>
</evidence>
<dbReference type="RefSeq" id="WP_134076682.1">
    <property type="nucleotide sequence ID" value="NZ_SOCH01000005.1"/>
</dbReference>
<comment type="caution">
    <text evidence="2">The sequence shown here is derived from an EMBL/GenBank/DDBJ whole genome shotgun (WGS) entry which is preliminary data.</text>
</comment>
<proteinExistence type="predicted"/>